<sequence length="137" mass="14589">METQEIREFMLVGRVLSKTAEAVEIEITAGLVAVLNPKAALKIEEYTDPATGIGVANIFFKAGEDITAALRPKAENFVVRDNRVPFVLGNLPVTIPDAGNETAGKSVSKTKSCYKTNETTGDCGPDDPAPQLSAGFF</sequence>
<gene>
    <name evidence="2" type="ORF">K7C98_10160</name>
</gene>
<accession>A0ABS7TN48</accession>
<dbReference type="Proteomes" id="UP001139031">
    <property type="component" value="Unassembled WGS sequence"/>
</dbReference>
<protein>
    <submittedName>
        <fullName evidence="2">Uncharacterized protein</fullName>
    </submittedName>
</protein>
<evidence type="ECO:0000256" key="1">
    <source>
        <dbReference type="SAM" id="MobiDB-lite"/>
    </source>
</evidence>
<reference evidence="2" key="1">
    <citation type="submission" date="2021-08" db="EMBL/GenBank/DDBJ databases">
        <authorList>
            <person name="Stevens D.C."/>
        </authorList>
    </citation>
    <scope>NUCLEOTIDE SEQUENCE</scope>
    <source>
        <strain evidence="2">DSM 53165</strain>
    </source>
</reference>
<organism evidence="2 3">
    <name type="scientific">Nannocystis pusilla</name>
    <dbReference type="NCBI Taxonomy" id="889268"/>
    <lineage>
        <taxon>Bacteria</taxon>
        <taxon>Pseudomonadati</taxon>
        <taxon>Myxococcota</taxon>
        <taxon>Polyangia</taxon>
        <taxon>Nannocystales</taxon>
        <taxon>Nannocystaceae</taxon>
        <taxon>Nannocystis</taxon>
    </lineage>
</organism>
<dbReference type="EMBL" id="JAIRAU010000008">
    <property type="protein sequence ID" value="MBZ5709625.1"/>
    <property type="molecule type" value="Genomic_DNA"/>
</dbReference>
<evidence type="ECO:0000313" key="3">
    <source>
        <dbReference type="Proteomes" id="UP001139031"/>
    </source>
</evidence>
<keyword evidence="3" id="KW-1185">Reference proteome</keyword>
<feature type="region of interest" description="Disordered" evidence="1">
    <location>
        <begin position="117"/>
        <end position="137"/>
    </location>
</feature>
<dbReference type="RefSeq" id="WP_224191401.1">
    <property type="nucleotide sequence ID" value="NZ_JAIRAU010000008.1"/>
</dbReference>
<comment type="caution">
    <text evidence="2">The sequence shown here is derived from an EMBL/GenBank/DDBJ whole genome shotgun (WGS) entry which is preliminary data.</text>
</comment>
<name>A0ABS7TN48_9BACT</name>
<evidence type="ECO:0000313" key="2">
    <source>
        <dbReference type="EMBL" id="MBZ5709625.1"/>
    </source>
</evidence>
<proteinExistence type="predicted"/>